<evidence type="ECO:0000259" key="1">
    <source>
        <dbReference type="Pfam" id="PF05688"/>
    </source>
</evidence>
<accession>A0A659SBU3</accession>
<dbReference type="EMBL" id="PYKK01000929">
    <property type="protein sequence ID" value="TGD37818.1"/>
    <property type="molecule type" value="Genomic_DNA"/>
</dbReference>
<evidence type="ECO:0000313" key="3">
    <source>
        <dbReference type="Proteomes" id="UP000297989"/>
    </source>
</evidence>
<protein>
    <recommendedName>
        <fullName evidence="1">Bacterial Immunoglobulin-like 21 domain-containing protein</fullName>
    </recommendedName>
</protein>
<organism evidence="2 3">
    <name type="scientific">Salmonella enterica subsp. enterica serovar Poona</name>
    <dbReference type="NCBI Taxonomy" id="436295"/>
    <lineage>
        <taxon>Bacteria</taxon>
        <taxon>Pseudomonadati</taxon>
        <taxon>Pseudomonadota</taxon>
        <taxon>Gammaproteobacteria</taxon>
        <taxon>Enterobacterales</taxon>
        <taxon>Enterobacteriaceae</taxon>
        <taxon>Salmonella</taxon>
    </lineage>
</organism>
<gene>
    <name evidence="2" type="ORF">C9F10_13135</name>
</gene>
<proteinExistence type="predicted"/>
<name>A0A659SBU3_SALET</name>
<dbReference type="Pfam" id="PF05688">
    <property type="entry name" value="BIg21"/>
    <property type="match status" value="1"/>
</dbReference>
<dbReference type="InterPro" id="IPR008542">
    <property type="entry name" value="BIg21"/>
</dbReference>
<feature type="non-terminal residue" evidence="2">
    <location>
        <position position="88"/>
    </location>
</feature>
<dbReference type="Proteomes" id="UP000297989">
    <property type="component" value="Unassembled WGS sequence"/>
</dbReference>
<evidence type="ECO:0000313" key="2">
    <source>
        <dbReference type="EMBL" id="TGD37818.1"/>
    </source>
</evidence>
<dbReference type="AlphaFoldDB" id="A0A659SBU3"/>
<comment type="caution">
    <text evidence="2">The sequence shown here is derived from an EMBL/GenBank/DDBJ whole genome shotgun (WGS) entry which is preliminary data.</text>
</comment>
<feature type="domain" description="Bacterial Immunoglobulin-like 21" evidence="1">
    <location>
        <begin position="21"/>
        <end position="69"/>
    </location>
</feature>
<sequence>MAPPADAKAFNYHYSGEQLWYGYGTTDESGRVQFELTQDNTPGLKTRLEAMLPDDPPTVSDMDAIFTVITSPDSVKAKYWGHMPETAT</sequence>
<reference evidence="2 3" key="1">
    <citation type="submission" date="2018-03" db="EMBL/GenBank/DDBJ databases">
        <title>Non-Typhoidal Salmonella genome sequencing and assembly.</title>
        <authorList>
            <person name="Matchawe C."/>
        </authorList>
    </citation>
    <scope>NUCLEOTIDE SEQUENCE [LARGE SCALE GENOMIC DNA]</scope>
    <source>
        <strain evidence="2 3">8EV</strain>
    </source>
</reference>